<dbReference type="eggNOG" id="COG2301">
    <property type="taxonomic scope" value="Bacteria"/>
</dbReference>
<dbReference type="EnsemblBacteria" id="ACZ19601">
    <property type="protein sequence ID" value="ACZ19601"/>
    <property type="gene ID" value="Taci_1370"/>
</dbReference>
<name>D1B6G0_THEAS</name>
<dbReference type="Gene3D" id="3.20.20.60">
    <property type="entry name" value="Phosphoenolpyruvate-binding domains"/>
    <property type="match status" value="1"/>
</dbReference>
<accession>D1B6G0</accession>
<keyword evidence="2 5" id="KW-0479">Metal-binding</keyword>
<protein>
    <submittedName>
        <fullName evidence="7">Citrate (Pro-3S)-lyase</fullName>
        <ecNumber evidence="7">4.1.3.6</ecNumber>
    </submittedName>
</protein>
<evidence type="ECO:0000256" key="5">
    <source>
        <dbReference type="PIRSR" id="PIRSR015582-2"/>
    </source>
</evidence>
<dbReference type="STRING" id="525903.Taci_1370"/>
<sequence>MRRTMLYLPGNNPNMLLKGYLFAPDGIILDLEDSVPLGEKVSARVLVREAIRGWEFGGCEVTVRINGLDTPYVQYDLEEIVPLGISGIRVPKVEDPAEVADLDRTMSKLEAQAGLQVGSTKIFCLLETARGVLRAFDIATASSRVAAIIPGGEDLAADLKTSRSKEGTELEWARRYVVMAARAAGVDPLDTVYPDVNDPEGLEREVRFIRQLGFEGKSVIHPNQIRVIHRVFTPSKEEVLRARRIVEAAREAEAKGLGAVALDGRMIDAPVVKRAIRTLELAEAMGGGDRHDG</sequence>
<comment type="cofactor">
    <cofactor evidence="1">
        <name>Mg(2+)</name>
        <dbReference type="ChEBI" id="CHEBI:18420"/>
    </cofactor>
</comment>
<feature type="binding site" evidence="5">
    <location>
        <position position="154"/>
    </location>
    <ligand>
        <name>Mg(2+)</name>
        <dbReference type="ChEBI" id="CHEBI:18420"/>
    </ligand>
</feature>
<evidence type="ECO:0000256" key="1">
    <source>
        <dbReference type="ARBA" id="ARBA00001946"/>
    </source>
</evidence>
<dbReference type="InterPro" id="IPR015813">
    <property type="entry name" value="Pyrv/PenolPyrv_kinase-like_dom"/>
</dbReference>
<dbReference type="Pfam" id="PF03328">
    <property type="entry name" value="HpcH_HpaI"/>
    <property type="match status" value="1"/>
</dbReference>
<keyword evidence="7" id="KW-0456">Lyase</keyword>
<dbReference type="GO" id="GO:0006107">
    <property type="term" value="P:oxaloacetate metabolic process"/>
    <property type="evidence" value="ECO:0007669"/>
    <property type="project" value="TreeGrafter"/>
</dbReference>
<proteinExistence type="predicted"/>
<feature type="domain" description="HpcH/HpaI aldolase/citrate lyase" evidence="6">
    <location>
        <begin position="3"/>
        <end position="222"/>
    </location>
</feature>
<dbReference type="OrthoDB" id="9786940at2"/>
<evidence type="ECO:0000313" key="7">
    <source>
        <dbReference type="EMBL" id="ACZ19601.1"/>
    </source>
</evidence>
<feature type="binding site" evidence="4">
    <location>
        <position position="64"/>
    </location>
    <ligand>
        <name>substrate</name>
    </ligand>
</feature>
<organism evidence="7 8">
    <name type="scientific">Thermanaerovibrio acidaminovorans (strain ATCC 49978 / DSM 6589 / Su883)</name>
    <name type="common">Selenomonas acidaminovorans</name>
    <dbReference type="NCBI Taxonomy" id="525903"/>
    <lineage>
        <taxon>Bacteria</taxon>
        <taxon>Thermotogati</taxon>
        <taxon>Synergistota</taxon>
        <taxon>Synergistia</taxon>
        <taxon>Synergistales</taxon>
        <taxon>Synergistaceae</taxon>
        <taxon>Thermanaerovibrio</taxon>
    </lineage>
</organism>
<gene>
    <name evidence="7" type="ordered locus">Taci_1370</name>
</gene>
<evidence type="ECO:0000259" key="6">
    <source>
        <dbReference type="Pfam" id="PF03328"/>
    </source>
</evidence>
<keyword evidence="3 5" id="KW-0460">Magnesium</keyword>
<dbReference type="EMBL" id="CP001818">
    <property type="protein sequence ID" value="ACZ19601.1"/>
    <property type="molecule type" value="Genomic_DNA"/>
</dbReference>
<dbReference type="InterPro" id="IPR005000">
    <property type="entry name" value="Aldolase/citrate-lyase_domain"/>
</dbReference>
<dbReference type="RefSeq" id="WP_012870112.1">
    <property type="nucleotide sequence ID" value="NC_013522.1"/>
</dbReference>
<feature type="binding site" evidence="4">
    <location>
        <position position="127"/>
    </location>
    <ligand>
        <name>substrate</name>
    </ligand>
</feature>
<dbReference type="GO" id="GO:0000287">
    <property type="term" value="F:magnesium ion binding"/>
    <property type="evidence" value="ECO:0007669"/>
    <property type="project" value="TreeGrafter"/>
</dbReference>
<dbReference type="PANTHER" id="PTHR32308">
    <property type="entry name" value="LYASE BETA SUBUNIT, PUTATIVE (AFU_ORTHOLOGUE AFUA_4G13030)-RELATED"/>
    <property type="match status" value="1"/>
</dbReference>
<evidence type="ECO:0000256" key="2">
    <source>
        <dbReference type="ARBA" id="ARBA00022723"/>
    </source>
</evidence>
<dbReference type="InterPro" id="IPR011206">
    <property type="entry name" value="Citrate_lyase_beta/mcl1/mcl2"/>
</dbReference>
<dbReference type="PIRSF" id="PIRSF015582">
    <property type="entry name" value="Cit_lyase_B"/>
    <property type="match status" value="1"/>
</dbReference>
<evidence type="ECO:0000256" key="4">
    <source>
        <dbReference type="PIRSR" id="PIRSR015582-1"/>
    </source>
</evidence>
<dbReference type="AlphaFoldDB" id="D1B6G0"/>
<keyword evidence="8" id="KW-1185">Reference proteome</keyword>
<dbReference type="Proteomes" id="UP000002030">
    <property type="component" value="Chromosome"/>
</dbReference>
<dbReference type="KEGG" id="tai:Taci_1370"/>
<dbReference type="PANTHER" id="PTHR32308:SF10">
    <property type="entry name" value="CITRATE LYASE SUBUNIT BETA"/>
    <property type="match status" value="1"/>
</dbReference>
<dbReference type="InterPro" id="IPR040442">
    <property type="entry name" value="Pyrv_kinase-like_dom_sf"/>
</dbReference>
<dbReference type="SUPFAM" id="SSF51621">
    <property type="entry name" value="Phosphoenolpyruvate/pyruvate domain"/>
    <property type="match status" value="1"/>
</dbReference>
<feature type="binding site" evidence="5">
    <location>
        <position position="127"/>
    </location>
    <ligand>
        <name>Mg(2+)</name>
        <dbReference type="ChEBI" id="CHEBI:18420"/>
    </ligand>
</feature>
<evidence type="ECO:0000313" key="8">
    <source>
        <dbReference type="Proteomes" id="UP000002030"/>
    </source>
</evidence>
<dbReference type="EC" id="4.1.3.6" evidence="7"/>
<dbReference type="PATRIC" id="fig|525903.6.peg.1371"/>
<reference evidence="7 8" key="1">
    <citation type="journal article" date="2009" name="Stand. Genomic Sci.">
        <title>Complete genome sequence of Thermanaerovibrio acidaminovorans type strain (Su883).</title>
        <authorList>
            <person name="Chovatia M."/>
            <person name="Sikorski J."/>
            <person name="Schroder M."/>
            <person name="Lapidus A."/>
            <person name="Nolan M."/>
            <person name="Tice H."/>
            <person name="Glavina Del Rio T."/>
            <person name="Copeland A."/>
            <person name="Cheng J.F."/>
            <person name="Lucas S."/>
            <person name="Chen F."/>
            <person name="Bruce D."/>
            <person name="Goodwin L."/>
            <person name="Pitluck S."/>
            <person name="Ivanova N."/>
            <person name="Mavromatis K."/>
            <person name="Ovchinnikova G."/>
            <person name="Pati A."/>
            <person name="Chen A."/>
            <person name="Palaniappan K."/>
            <person name="Land M."/>
            <person name="Hauser L."/>
            <person name="Chang Y.J."/>
            <person name="Jeffries C.D."/>
            <person name="Chain P."/>
            <person name="Saunders E."/>
            <person name="Detter J.C."/>
            <person name="Brettin T."/>
            <person name="Rohde M."/>
            <person name="Goker M."/>
            <person name="Spring S."/>
            <person name="Bristow J."/>
            <person name="Markowitz V."/>
            <person name="Hugenholtz P."/>
            <person name="Kyrpides N.C."/>
            <person name="Klenk H.P."/>
            <person name="Eisen J.A."/>
        </authorList>
    </citation>
    <scope>NUCLEOTIDE SEQUENCE [LARGE SCALE GENOMIC DNA]</scope>
    <source>
        <strain evidence="8">ATCC 49978 / DSM 6589 / Su883</strain>
    </source>
</reference>
<dbReference type="HOGENOM" id="CLU_044864_0_0_0"/>
<evidence type="ECO:0000256" key="3">
    <source>
        <dbReference type="ARBA" id="ARBA00022842"/>
    </source>
</evidence>
<dbReference type="GO" id="GO:0008815">
    <property type="term" value="F:citrate (pro-3S)-lyase activity"/>
    <property type="evidence" value="ECO:0007669"/>
    <property type="project" value="UniProtKB-EC"/>
</dbReference>